<dbReference type="Proteomes" id="UP000837857">
    <property type="component" value="Chromosome 22"/>
</dbReference>
<feature type="region of interest" description="Disordered" evidence="1">
    <location>
        <begin position="1"/>
        <end position="34"/>
    </location>
</feature>
<proteinExistence type="predicted"/>
<evidence type="ECO:0000313" key="3">
    <source>
        <dbReference type="Proteomes" id="UP000837857"/>
    </source>
</evidence>
<protein>
    <submittedName>
        <fullName evidence="2">Uncharacterized protein</fullName>
    </submittedName>
</protein>
<accession>A0ABN8IEB1</accession>
<keyword evidence="3" id="KW-1185">Reference proteome</keyword>
<sequence>MTGPAYRTSGLGSGRRETERVFGAPSRPPRRVGVRQRACEGAPYAPSWTFIYYAARRRVNRESAFCQTSAAGSPWANGRGIGRPSDGGRGLLQTAVNRQAAGGHCHGRPYKNTSPRLLRSIIRVK</sequence>
<gene>
    <name evidence="2" type="ORF">IPOD504_LOCUS9195</name>
</gene>
<organism evidence="2 3">
    <name type="scientific">Iphiclides podalirius</name>
    <name type="common">scarce swallowtail</name>
    <dbReference type="NCBI Taxonomy" id="110791"/>
    <lineage>
        <taxon>Eukaryota</taxon>
        <taxon>Metazoa</taxon>
        <taxon>Ecdysozoa</taxon>
        <taxon>Arthropoda</taxon>
        <taxon>Hexapoda</taxon>
        <taxon>Insecta</taxon>
        <taxon>Pterygota</taxon>
        <taxon>Neoptera</taxon>
        <taxon>Endopterygota</taxon>
        <taxon>Lepidoptera</taxon>
        <taxon>Glossata</taxon>
        <taxon>Ditrysia</taxon>
        <taxon>Papilionoidea</taxon>
        <taxon>Papilionidae</taxon>
        <taxon>Papilioninae</taxon>
        <taxon>Iphiclides</taxon>
    </lineage>
</organism>
<evidence type="ECO:0000256" key="1">
    <source>
        <dbReference type="SAM" id="MobiDB-lite"/>
    </source>
</evidence>
<evidence type="ECO:0000313" key="2">
    <source>
        <dbReference type="EMBL" id="CAH2055903.1"/>
    </source>
</evidence>
<dbReference type="EMBL" id="OW152834">
    <property type="protein sequence ID" value="CAH2055903.1"/>
    <property type="molecule type" value="Genomic_DNA"/>
</dbReference>
<feature type="non-terminal residue" evidence="2">
    <location>
        <position position="1"/>
    </location>
</feature>
<reference evidence="2" key="1">
    <citation type="submission" date="2022-03" db="EMBL/GenBank/DDBJ databases">
        <authorList>
            <person name="Martin H S."/>
        </authorList>
    </citation>
    <scope>NUCLEOTIDE SEQUENCE</scope>
</reference>
<name>A0ABN8IEB1_9NEOP</name>